<feature type="domain" description="Glycoside hydrolase family 31 TIM barrel" evidence="5">
    <location>
        <begin position="168"/>
        <end position="531"/>
    </location>
</feature>
<proteinExistence type="inferred from homology"/>
<comment type="similarity">
    <text evidence="1 4">Belongs to the glycosyl hydrolase 31 family.</text>
</comment>
<dbReference type="GO" id="GO:0005975">
    <property type="term" value="P:carbohydrate metabolic process"/>
    <property type="evidence" value="ECO:0007669"/>
    <property type="project" value="InterPro"/>
</dbReference>
<dbReference type="InterPro" id="IPR048395">
    <property type="entry name" value="Glyco_hydro_31_C"/>
</dbReference>
<dbReference type="CDD" id="cd06604">
    <property type="entry name" value="GH31_glucosidase_II_MalA"/>
    <property type="match status" value="1"/>
</dbReference>
<dbReference type="Proteomes" id="UP000000789">
    <property type="component" value="Chromosome"/>
</dbReference>
<evidence type="ECO:0000259" key="5">
    <source>
        <dbReference type="Pfam" id="PF01055"/>
    </source>
</evidence>
<dbReference type="PANTHER" id="PTHR22762">
    <property type="entry name" value="ALPHA-GLUCOSIDASE"/>
    <property type="match status" value="1"/>
</dbReference>
<dbReference type="Gene3D" id="2.60.40.4040">
    <property type="match status" value="1"/>
</dbReference>
<dbReference type="Pfam" id="PF01055">
    <property type="entry name" value="Glyco_hydro_31_2nd"/>
    <property type="match status" value="1"/>
</dbReference>
<evidence type="ECO:0000259" key="6">
    <source>
        <dbReference type="Pfam" id="PF13802"/>
    </source>
</evidence>
<keyword evidence="3 4" id="KW-0326">Glycosidase</keyword>
<dbReference type="InterPro" id="IPR011013">
    <property type="entry name" value="Gal_mutarotase_sf_dom"/>
</dbReference>
<dbReference type="SUPFAM" id="SSF51011">
    <property type="entry name" value="Glycosyl hydrolase domain"/>
    <property type="match status" value="1"/>
</dbReference>
<dbReference type="STRING" id="403833.Pmob_1108"/>
<dbReference type="SUPFAM" id="SSF74650">
    <property type="entry name" value="Galactose mutarotase-like"/>
    <property type="match status" value="1"/>
</dbReference>
<dbReference type="PROSITE" id="PS00129">
    <property type="entry name" value="GLYCOSYL_HYDROL_F31_1"/>
    <property type="match status" value="1"/>
</dbReference>
<dbReference type="HOGENOM" id="CLU_000631_7_2_0"/>
<sequence>MFTKTQLTQYTTLYRSGKPFKTGAVIVDLESNDFQQNDTIPYFQIEEENNKINFIYKMSKEDVVYGLGETLGALNKRGKIYRFYNTDDPEHTPEKMSLYGSHPFMILDGKNTFGLFIDYPSEIIFDIGFTDKDILKITVPSKDFDLYIFDSDEKLSIIKEYFNLTGKPYIPPKWAFGFQQSRWSYFSEEEVRNVAKKFRETGIPCDVIYTDIDYMDSYKVFTINKDKFPNYEGMVKDLKEMGIKVIPIIDPGVKIEKDYSMYEEGKEKGFFCVDENGNDFVAAVWPGPTHFPNFLNSEVRRWWGKKYKLFTDMGIKGFWNDMNEPSIFYTPKGLDNLIELLKSLEKNKENAGIEVFLARETLLKIANNREDYKSFYHKLDDGSLINHDMVHNLYGFNMTKATADELKELCPNERYLLLSRSSYPGLHRMASIWMGDNKSWWEHMIVNIRMLQSLNMMGFFYTGADVGGFGADSSAELVIRWMELGAFTPFYRNHSALNTRPQEPWQFDEESLNIMRDIVRLRYAFLPYTYSEYMNSVKESVPFVKPLSFVFEGDRVKDIEDQYMYGESLMVAPVYEQNKKGRYLHLPEVKWLNWTASKYEERNMKVYEPGDYYIEADLNEIPLFIKENSLILLSEPMNYVGEKEITELTVIGLVSDHAVYNYYDDDGTTYNFTKGEFGNLIIDITKADNDFKIDVKSYDPVNILKIKKIHFEIYDSDGSVIKKDMIIG</sequence>
<reference evidence="8" key="1">
    <citation type="submission" date="2007-11" db="EMBL/GenBank/DDBJ databases">
        <title>Complete sequence of Petroga mobilis SJ95.</title>
        <authorList>
            <consortium name="US DOE Joint Genome Institute"/>
            <person name="Copeland A."/>
            <person name="Lucas S."/>
            <person name="Lapidus A."/>
            <person name="Barry K."/>
            <person name="Glavina del Rio T."/>
            <person name="Dalin E."/>
            <person name="Tice H."/>
            <person name="Pitluck S."/>
            <person name="Meincke L."/>
            <person name="Brettin T."/>
            <person name="Bruce D."/>
            <person name="Detter J.C."/>
            <person name="Han C."/>
            <person name="Kuske C.R."/>
            <person name="Schmutz J."/>
            <person name="Larimer F."/>
            <person name="Land M."/>
            <person name="Hauser L."/>
            <person name="Kyrpides N."/>
            <person name="Mikhailova N."/>
            <person name="Noll K."/>
            <person name="Richardson P."/>
        </authorList>
    </citation>
    <scope>NUCLEOTIDE SEQUENCE [LARGE SCALE GENOMIC DNA]</scope>
    <source>
        <strain evidence="8">SJ95</strain>
    </source>
</reference>
<feature type="domain" description="Glycoside hydrolase family 31 N-terminal" evidence="6">
    <location>
        <begin position="25"/>
        <end position="126"/>
    </location>
</feature>
<dbReference type="OrthoDB" id="176168at2"/>
<dbReference type="CDD" id="cd14752">
    <property type="entry name" value="GH31_N"/>
    <property type="match status" value="1"/>
</dbReference>
<gene>
    <name evidence="8" type="ordered locus">Pmob_1108</name>
</gene>
<organism evidence="8 9">
    <name type="scientific">Petrotoga mobilis (strain DSM 10674 / SJ95)</name>
    <dbReference type="NCBI Taxonomy" id="403833"/>
    <lineage>
        <taxon>Bacteria</taxon>
        <taxon>Thermotogati</taxon>
        <taxon>Thermotogota</taxon>
        <taxon>Thermotogae</taxon>
        <taxon>Petrotogales</taxon>
        <taxon>Petrotogaceae</taxon>
        <taxon>Petrotoga</taxon>
    </lineage>
</organism>
<dbReference type="Gene3D" id="2.60.40.1760">
    <property type="entry name" value="glycosyl hydrolase (family 31)"/>
    <property type="match status" value="1"/>
</dbReference>
<dbReference type="CAZy" id="GH31">
    <property type="family name" value="Glycoside Hydrolase Family 31"/>
</dbReference>
<feature type="domain" description="Glycosyl hydrolase family 31 C-terminal" evidence="7">
    <location>
        <begin position="541"/>
        <end position="631"/>
    </location>
</feature>
<dbReference type="SMR" id="A9BG71"/>
<evidence type="ECO:0000256" key="1">
    <source>
        <dbReference type="ARBA" id="ARBA00007806"/>
    </source>
</evidence>
<dbReference type="EC" id="3.2.1.20" evidence="8"/>
<evidence type="ECO:0000313" key="8">
    <source>
        <dbReference type="EMBL" id="ABX31827.1"/>
    </source>
</evidence>
<accession>A9BG71</accession>
<dbReference type="EMBL" id="CP000879">
    <property type="protein sequence ID" value="ABX31827.1"/>
    <property type="molecule type" value="Genomic_DNA"/>
</dbReference>
<keyword evidence="2 4" id="KW-0378">Hydrolase</keyword>
<dbReference type="RefSeq" id="WP_012208928.1">
    <property type="nucleotide sequence ID" value="NC_010003.1"/>
</dbReference>
<name>A9BG71_PETMO</name>
<dbReference type="Gene3D" id="3.20.20.80">
    <property type="entry name" value="Glycosidases"/>
    <property type="match status" value="1"/>
</dbReference>
<evidence type="ECO:0000256" key="3">
    <source>
        <dbReference type="ARBA" id="ARBA00023295"/>
    </source>
</evidence>
<dbReference type="eggNOG" id="COG1501">
    <property type="taxonomic scope" value="Bacteria"/>
</dbReference>
<dbReference type="PANTHER" id="PTHR22762:SF166">
    <property type="entry name" value="ALPHA-GLUCOSIDASE"/>
    <property type="match status" value="1"/>
</dbReference>
<keyword evidence="9" id="KW-1185">Reference proteome</keyword>
<dbReference type="SUPFAM" id="SSF51445">
    <property type="entry name" value="(Trans)glycosidases"/>
    <property type="match status" value="1"/>
</dbReference>
<dbReference type="GO" id="GO:0030246">
    <property type="term" value="F:carbohydrate binding"/>
    <property type="evidence" value="ECO:0007669"/>
    <property type="project" value="InterPro"/>
</dbReference>
<evidence type="ECO:0000259" key="7">
    <source>
        <dbReference type="Pfam" id="PF21365"/>
    </source>
</evidence>
<dbReference type="GO" id="GO:0004558">
    <property type="term" value="F:alpha-1,4-glucosidase activity"/>
    <property type="evidence" value="ECO:0007669"/>
    <property type="project" value="UniProtKB-EC"/>
</dbReference>
<dbReference type="InterPro" id="IPR025887">
    <property type="entry name" value="Glyco_hydro_31_N_dom"/>
</dbReference>
<dbReference type="InterPro" id="IPR017853">
    <property type="entry name" value="GH"/>
</dbReference>
<dbReference type="InterPro" id="IPR030458">
    <property type="entry name" value="Glyco_hydro_31_AS"/>
</dbReference>
<evidence type="ECO:0000256" key="4">
    <source>
        <dbReference type="RuleBase" id="RU361185"/>
    </source>
</evidence>
<evidence type="ECO:0000256" key="2">
    <source>
        <dbReference type="ARBA" id="ARBA00022801"/>
    </source>
</evidence>
<dbReference type="KEGG" id="pmo:Pmob_1108"/>
<dbReference type="InterPro" id="IPR000322">
    <property type="entry name" value="Glyco_hydro_31_TIM"/>
</dbReference>
<protein>
    <submittedName>
        <fullName evidence="8">Alpha-glucosidase</fullName>
        <ecNumber evidence="8">3.2.1.20</ecNumber>
    </submittedName>
</protein>
<dbReference type="Pfam" id="PF13802">
    <property type="entry name" value="Gal_mutarotas_2"/>
    <property type="match status" value="1"/>
</dbReference>
<evidence type="ECO:0000313" key="9">
    <source>
        <dbReference type="Proteomes" id="UP000000789"/>
    </source>
</evidence>
<dbReference type="Pfam" id="PF21365">
    <property type="entry name" value="Glyco_hydro_31_3rd"/>
    <property type="match status" value="1"/>
</dbReference>
<dbReference type="AlphaFoldDB" id="A9BG71"/>